<dbReference type="PANTHER" id="PTHR47633:SF4">
    <property type="entry name" value="MYOPALLADIN ISOFORM X1"/>
    <property type="match status" value="1"/>
</dbReference>
<evidence type="ECO:0000313" key="3">
    <source>
        <dbReference type="Proteomes" id="UP000784294"/>
    </source>
</evidence>
<dbReference type="Gene3D" id="2.60.40.10">
    <property type="entry name" value="Immunoglobulins"/>
    <property type="match status" value="1"/>
</dbReference>
<dbReference type="Proteomes" id="UP000784294">
    <property type="component" value="Unassembled WGS sequence"/>
</dbReference>
<gene>
    <name evidence="2" type="ORF">PXEA_LOCUS17872</name>
</gene>
<name>A0A448WZR5_9PLAT</name>
<dbReference type="PROSITE" id="PS50835">
    <property type="entry name" value="IG_LIKE"/>
    <property type="match status" value="1"/>
</dbReference>
<feature type="domain" description="Ig-like" evidence="1">
    <location>
        <begin position="4"/>
        <end position="43"/>
    </location>
</feature>
<dbReference type="Pfam" id="PF13927">
    <property type="entry name" value="Ig_3"/>
    <property type="match status" value="1"/>
</dbReference>
<comment type="caution">
    <text evidence="2">The sequence shown here is derived from an EMBL/GenBank/DDBJ whole genome shotgun (WGS) entry which is preliminary data.</text>
</comment>
<evidence type="ECO:0000259" key="1">
    <source>
        <dbReference type="PROSITE" id="PS50835"/>
    </source>
</evidence>
<dbReference type="InterPro" id="IPR013783">
    <property type="entry name" value="Ig-like_fold"/>
</dbReference>
<organism evidence="2 3">
    <name type="scientific">Protopolystoma xenopodis</name>
    <dbReference type="NCBI Taxonomy" id="117903"/>
    <lineage>
        <taxon>Eukaryota</taxon>
        <taxon>Metazoa</taxon>
        <taxon>Spiralia</taxon>
        <taxon>Lophotrochozoa</taxon>
        <taxon>Platyhelminthes</taxon>
        <taxon>Monogenea</taxon>
        <taxon>Polyopisthocotylea</taxon>
        <taxon>Polystomatidea</taxon>
        <taxon>Polystomatidae</taxon>
        <taxon>Protopolystoma</taxon>
    </lineage>
</organism>
<dbReference type="OrthoDB" id="428111at2759"/>
<proteinExistence type="predicted"/>
<dbReference type="SUPFAM" id="SSF48726">
    <property type="entry name" value="Immunoglobulin"/>
    <property type="match status" value="1"/>
</dbReference>
<dbReference type="InterPro" id="IPR036179">
    <property type="entry name" value="Ig-like_dom_sf"/>
</dbReference>
<accession>A0A448WZR5</accession>
<evidence type="ECO:0000313" key="2">
    <source>
        <dbReference type="EMBL" id="VEL24432.1"/>
    </source>
</evidence>
<dbReference type="PANTHER" id="PTHR47633">
    <property type="entry name" value="IMMUNOGLOBULIN"/>
    <property type="match status" value="1"/>
</dbReference>
<reference evidence="2" key="1">
    <citation type="submission" date="2018-11" db="EMBL/GenBank/DDBJ databases">
        <authorList>
            <consortium name="Pathogen Informatics"/>
        </authorList>
    </citation>
    <scope>NUCLEOTIDE SEQUENCE</scope>
</reference>
<dbReference type="AlphaFoldDB" id="A0A448WZR5"/>
<dbReference type="InterPro" id="IPR007110">
    <property type="entry name" value="Ig-like_dom"/>
</dbReference>
<dbReference type="EMBL" id="CAAALY010067717">
    <property type="protein sequence ID" value="VEL24432.1"/>
    <property type="molecule type" value="Genomic_DNA"/>
</dbReference>
<protein>
    <recommendedName>
        <fullName evidence="1">Ig-like domain-containing protein</fullName>
    </recommendedName>
</protein>
<keyword evidence="3" id="KW-1185">Reference proteome</keyword>
<sequence length="116" mass="13377">MALPPIVTQRLQPQTSVPEGGEVCLDCQFGGVPEPIVSWFKDGVKIHSNPDFQYAMLDRLHFLNQGEQEEVTRMGSRSDYAFLAQRFFYRTPKRLSRGYRQKHCASIINLQQTKMN</sequence>